<dbReference type="Proteomes" id="UP001352852">
    <property type="component" value="Unassembled WGS sequence"/>
</dbReference>
<evidence type="ECO:0000313" key="2">
    <source>
        <dbReference type="EMBL" id="MED6265967.1"/>
    </source>
</evidence>
<comment type="caution">
    <text evidence="2">The sequence shown here is derived from an EMBL/GenBank/DDBJ whole genome shotgun (WGS) entry which is preliminary data.</text>
</comment>
<reference evidence="2 3" key="1">
    <citation type="submission" date="2021-06" db="EMBL/GenBank/DDBJ databases">
        <authorList>
            <person name="Palmer J.M."/>
        </authorList>
    </citation>
    <scope>NUCLEOTIDE SEQUENCE [LARGE SCALE GENOMIC DNA]</scope>
    <source>
        <strain evidence="2 3">CL_MEX2019</strain>
        <tissue evidence="2">Muscle</tissue>
    </source>
</reference>
<protein>
    <recommendedName>
        <fullName evidence="4">Transmembrane protein</fullName>
    </recommendedName>
</protein>
<evidence type="ECO:0008006" key="4">
    <source>
        <dbReference type="Google" id="ProtNLM"/>
    </source>
</evidence>
<feature type="transmembrane region" description="Helical" evidence="1">
    <location>
        <begin position="98"/>
        <end position="119"/>
    </location>
</feature>
<organism evidence="2 3">
    <name type="scientific">Characodon lateralis</name>
    <dbReference type="NCBI Taxonomy" id="208331"/>
    <lineage>
        <taxon>Eukaryota</taxon>
        <taxon>Metazoa</taxon>
        <taxon>Chordata</taxon>
        <taxon>Craniata</taxon>
        <taxon>Vertebrata</taxon>
        <taxon>Euteleostomi</taxon>
        <taxon>Actinopterygii</taxon>
        <taxon>Neopterygii</taxon>
        <taxon>Teleostei</taxon>
        <taxon>Neoteleostei</taxon>
        <taxon>Acanthomorphata</taxon>
        <taxon>Ovalentaria</taxon>
        <taxon>Atherinomorphae</taxon>
        <taxon>Cyprinodontiformes</taxon>
        <taxon>Goodeidae</taxon>
        <taxon>Characodon</taxon>
    </lineage>
</organism>
<name>A0ABU7CSP7_9TELE</name>
<keyword evidence="1" id="KW-0812">Transmembrane</keyword>
<evidence type="ECO:0000313" key="3">
    <source>
        <dbReference type="Proteomes" id="UP001352852"/>
    </source>
</evidence>
<gene>
    <name evidence="2" type="ORF">CHARACLAT_030829</name>
</gene>
<accession>A0ABU7CSP7</accession>
<dbReference type="EMBL" id="JAHUTJ010004749">
    <property type="protein sequence ID" value="MED6265967.1"/>
    <property type="molecule type" value="Genomic_DNA"/>
</dbReference>
<keyword evidence="1" id="KW-1133">Transmembrane helix</keyword>
<proteinExistence type="predicted"/>
<keyword evidence="1" id="KW-0472">Membrane</keyword>
<evidence type="ECO:0000256" key="1">
    <source>
        <dbReference type="SAM" id="Phobius"/>
    </source>
</evidence>
<sequence>MLLRHFTPRPLQVRDGRGGTNTPFGRFYSLITETHLPSGTETFYFSINLKMSTMDLSIQPYMSEPESDPKREQKARCFCYQNNGQHFISPYNKFMSKLTFAVILALCAAHCFAVSVISIDRRN</sequence>
<keyword evidence="3" id="KW-1185">Reference proteome</keyword>